<feature type="transmembrane region" description="Helical" evidence="1">
    <location>
        <begin position="56"/>
        <end position="78"/>
    </location>
</feature>
<feature type="transmembrane region" description="Helical" evidence="1">
    <location>
        <begin position="138"/>
        <end position="159"/>
    </location>
</feature>
<name>A0A1J7CW37_FLAJO</name>
<sequence>MTEESKISFRNTGRLAGLLYLVVVITGIFSLGYVPSKLIVWDNPSATFTNIINAEFLFRLGIVGGLICYTFFLFLPLVLYKLLKSFQKTYALYMVVLAIVSVPISFLNMLNKFAALSIINSGEQHKDDVMFYLNQYDFGNLIVQVFWGLWLFPFGYLVFKSGIIPKFLGILLMLGCFSYLINFFGNALFSNYAQLGISSYVRLPASLGEIGTCLWLLIMGARNKNIIVD</sequence>
<keyword evidence="3" id="KW-1185">Reference proteome</keyword>
<feature type="transmembrane region" description="Helical" evidence="1">
    <location>
        <begin position="90"/>
        <end position="110"/>
    </location>
</feature>
<reference evidence="2 3" key="1">
    <citation type="submission" date="2016-10" db="EMBL/GenBank/DDBJ databases">
        <title>Draft Genome Sequence of Rhizobacteria Flavobacterium johnsoniae CI04.</title>
        <authorList>
            <person name="Bravo J.I."/>
            <person name="Lozano G.L."/>
            <person name="Handelsman J."/>
        </authorList>
    </citation>
    <scope>NUCLEOTIDE SEQUENCE [LARGE SCALE GENOMIC DNA]</scope>
    <source>
        <strain evidence="2 3">CI04</strain>
    </source>
</reference>
<dbReference type="RefSeq" id="WP_071634828.1">
    <property type="nucleotide sequence ID" value="NZ_MLFK01000001.1"/>
</dbReference>
<dbReference type="Proteomes" id="UP000182826">
    <property type="component" value="Unassembled WGS sequence"/>
</dbReference>
<gene>
    <name evidence="2" type="ORF">BKM63_01030</name>
</gene>
<evidence type="ECO:0000313" key="3">
    <source>
        <dbReference type="Proteomes" id="UP000182826"/>
    </source>
</evidence>
<keyword evidence="1" id="KW-0812">Transmembrane</keyword>
<feature type="transmembrane region" description="Helical" evidence="1">
    <location>
        <begin position="201"/>
        <end position="221"/>
    </location>
</feature>
<dbReference type="InterPro" id="IPR025495">
    <property type="entry name" value="DUF4386"/>
</dbReference>
<proteinExistence type="predicted"/>
<dbReference type="Pfam" id="PF14329">
    <property type="entry name" value="DUF4386"/>
    <property type="match status" value="1"/>
</dbReference>
<evidence type="ECO:0000256" key="1">
    <source>
        <dbReference type="SAM" id="Phobius"/>
    </source>
</evidence>
<keyword evidence="1" id="KW-0472">Membrane</keyword>
<feature type="transmembrane region" description="Helical" evidence="1">
    <location>
        <begin position="171"/>
        <end position="189"/>
    </location>
</feature>
<dbReference type="OrthoDB" id="1160166at2"/>
<evidence type="ECO:0008006" key="4">
    <source>
        <dbReference type="Google" id="ProtNLM"/>
    </source>
</evidence>
<dbReference type="AlphaFoldDB" id="A0A1J7CW37"/>
<accession>A0A1J7CW37</accession>
<keyword evidence="1" id="KW-1133">Transmembrane helix</keyword>
<feature type="transmembrane region" description="Helical" evidence="1">
    <location>
        <begin position="15"/>
        <end position="36"/>
    </location>
</feature>
<evidence type="ECO:0000313" key="2">
    <source>
        <dbReference type="EMBL" id="OIV43818.1"/>
    </source>
</evidence>
<dbReference type="EMBL" id="MLFK01000001">
    <property type="protein sequence ID" value="OIV43818.1"/>
    <property type="molecule type" value="Genomic_DNA"/>
</dbReference>
<organism evidence="2 3">
    <name type="scientific">Flavobacterium johnsoniae</name>
    <name type="common">Cytophaga johnsonae</name>
    <dbReference type="NCBI Taxonomy" id="986"/>
    <lineage>
        <taxon>Bacteria</taxon>
        <taxon>Pseudomonadati</taxon>
        <taxon>Bacteroidota</taxon>
        <taxon>Flavobacteriia</taxon>
        <taxon>Flavobacteriales</taxon>
        <taxon>Flavobacteriaceae</taxon>
        <taxon>Flavobacterium</taxon>
    </lineage>
</organism>
<comment type="caution">
    <text evidence="2">The sequence shown here is derived from an EMBL/GenBank/DDBJ whole genome shotgun (WGS) entry which is preliminary data.</text>
</comment>
<protein>
    <recommendedName>
        <fullName evidence="4">DUF4386 domain-containing protein</fullName>
    </recommendedName>
</protein>